<keyword evidence="5" id="KW-0460">Magnesium</keyword>
<dbReference type="InterPro" id="IPR039537">
    <property type="entry name" value="Retrotran_Ty1/copia-like"/>
</dbReference>
<evidence type="ECO:0000256" key="6">
    <source>
        <dbReference type="ARBA" id="ARBA00022908"/>
    </source>
</evidence>
<sequence>MRHSNHTAWIVRRSEHRRLKCESCMPALASWKPQVQSWLKQIRKSRKRATALTEGCYCCYQTNDWRGRRKMWQQALIAYRLLLDLVTKQKFLAPLTSCITVQEVWDHLLEEHDHKALYASRGRFLTSGSQLGNTQQQRLYLASYRNNFDFDELQDIETWHLRLGHLHKDMIKPTLLGKLLHSDICSPMSIPSHEGSLDYILFKDNCTRYRFVYCIPCKSDALTYFQKVCKAILRYTGRKVLTLQIDNAREYCSQQFMTTSVPKVSSTNLMVPYTLEQNAVSERDNRTIMQYIAQYTMLD</sequence>
<evidence type="ECO:0000256" key="9">
    <source>
        <dbReference type="ARBA" id="ARBA00023172"/>
    </source>
</evidence>
<keyword evidence="2" id="KW-0479">Metal-binding</keyword>
<keyword evidence="13" id="KW-1185">Reference proteome</keyword>
<reference evidence="12" key="3">
    <citation type="submission" date="2020-12" db="UniProtKB">
        <authorList>
            <consortium name="EnsemblPlants"/>
        </authorList>
    </citation>
    <scope>IDENTIFICATION</scope>
</reference>
<dbReference type="GO" id="GO:0006310">
    <property type="term" value="P:DNA recombination"/>
    <property type="evidence" value="ECO:0007669"/>
    <property type="project" value="UniProtKB-KW"/>
</dbReference>
<dbReference type="Proteomes" id="UP000006727">
    <property type="component" value="Chromosome 15"/>
</dbReference>
<keyword evidence="9" id="KW-0233">DNA recombination</keyword>
<keyword evidence="3" id="KW-0255">Endonuclease</keyword>
<dbReference type="InParanoid" id="A0A2K1JDW7"/>
<dbReference type="InterPro" id="IPR036397">
    <property type="entry name" value="RNaseH_sf"/>
</dbReference>
<evidence type="ECO:0000259" key="10">
    <source>
        <dbReference type="PROSITE" id="PS50994"/>
    </source>
</evidence>
<evidence type="ECO:0000256" key="8">
    <source>
        <dbReference type="ARBA" id="ARBA00022932"/>
    </source>
</evidence>
<keyword evidence="8" id="KW-0808">Transferase</keyword>
<evidence type="ECO:0000256" key="7">
    <source>
        <dbReference type="ARBA" id="ARBA00022918"/>
    </source>
</evidence>
<accession>A0A2K1JDW7</accession>
<dbReference type="GO" id="GO:0004519">
    <property type="term" value="F:endonuclease activity"/>
    <property type="evidence" value="ECO:0007669"/>
    <property type="project" value="UniProtKB-KW"/>
</dbReference>
<keyword evidence="4" id="KW-0378">Hydrolase</keyword>
<dbReference type="PROSITE" id="PS50994">
    <property type="entry name" value="INTEGRASE"/>
    <property type="match status" value="1"/>
</dbReference>
<dbReference type="PANTHER" id="PTHR42648">
    <property type="entry name" value="TRANSPOSASE, PUTATIVE-RELATED"/>
    <property type="match status" value="1"/>
</dbReference>
<dbReference type="EMBL" id="ABEU02000015">
    <property type="protein sequence ID" value="PNR39727.1"/>
    <property type="molecule type" value="Genomic_DNA"/>
</dbReference>
<dbReference type="GO" id="GO:0003676">
    <property type="term" value="F:nucleic acid binding"/>
    <property type="evidence" value="ECO:0007669"/>
    <property type="project" value="InterPro"/>
</dbReference>
<dbReference type="STRING" id="3218.A0A2K1JDW7"/>
<gene>
    <name evidence="11" type="ORF">PHYPA_020006</name>
</gene>
<dbReference type="EnsemblPlants" id="Pp3c15_20720V3.1">
    <property type="protein sequence ID" value="Pp3c15_20720V3.1"/>
    <property type="gene ID" value="Pp3c15_20720"/>
</dbReference>
<keyword evidence="8" id="KW-0239">DNA-directed DNA polymerase</keyword>
<keyword evidence="1" id="KW-0540">Nuclease</keyword>
<name>A0A2K1JDW7_PHYPA</name>
<dbReference type="InterPro" id="IPR001584">
    <property type="entry name" value="Integrase_cat-core"/>
</dbReference>
<evidence type="ECO:0000256" key="1">
    <source>
        <dbReference type="ARBA" id="ARBA00022722"/>
    </source>
</evidence>
<dbReference type="GO" id="GO:0016787">
    <property type="term" value="F:hydrolase activity"/>
    <property type="evidence" value="ECO:0007669"/>
    <property type="project" value="UniProtKB-KW"/>
</dbReference>
<reference evidence="11 13" key="1">
    <citation type="journal article" date="2008" name="Science">
        <title>The Physcomitrella genome reveals evolutionary insights into the conquest of land by plants.</title>
        <authorList>
            <person name="Rensing S."/>
            <person name="Lang D."/>
            <person name="Zimmer A."/>
            <person name="Terry A."/>
            <person name="Salamov A."/>
            <person name="Shapiro H."/>
            <person name="Nishiyama T."/>
            <person name="Perroud P.-F."/>
            <person name="Lindquist E."/>
            <person name="Kamisugi Y."/>
            <person name="Tanahashi T."/>
            <person name="Sakakibara K."/>
            <person name="Fujita T."/>
            <person name="Oishi K."/>
            <person name="Shin-I T."/>
            <person name="Kuroki Y."/>
            <person name="Toyoda A."/>
            <person name="Suzuki Y."/>
            <person name="Hashimoto A."/>
            <person name="Yamaguchi K."/>
            <person name="Sugano A."/>
            <person name="Kohara Y."/>
            <person name="Fujiyama A."/>
            <person name="Anterola A."/>
            <person name="Aoki S."/>
            <person name="Ashton N."/>
            <person name="Barbazuk W.B."/>
            <person name="Barker E."/>
            <person name="Bennetzen J."/>
            <person name="Bezanilla M."/>
            <person name="Blankenship R."/>
            <person name="Cho S.H."/>
            <person name="Dutcher S."/>
            <person name="Estelle M."/>
            <person name="Fawcett J.A."/>
            <person name="Gundlach H."/>
            <person name="Hanada K."/>
            <person name="Heyl A."/>
            <person name="Hicks K.A."/>
            <person name="Hugh J."/>
            <person name="Lohr M."/>
            <person name="Mayer K."/>
            <person name="Melkozernov A."/>
            <person name="Murata T."/>
            <person name="Nelson D."/>
            <person name="Pils B."/>
            <person name="Prigge M."/>
            <person name="Reiss B."/>
            <person name="Renner T."/>
            <person name="Rombauts S."/>
            <person name="Rushton P."/>
            <person name="Sanderfoot A."/>
            <person name="Schween G."/>
            <person name="Shiu S.-H."/>
            <person name="Stueber K."/>
            <person name="Theodoulou F.L."/>
            <person name="Tu H."/>
            <person name="Van de Peer Y."/>
            <person name="Verrier P.J."/>
            <person name="Waters E."/>
            <person name="Wood A."/>
            <person name="Yang L."/>
            <person name="Cove D."/>
            <person name="Cuming A."/>
            <person name="Hasebe M."/>
            <person name="Lucas S."/>
            <person name="Mishler D.B."/>
            <person name="Reski R."/>
            <person name="Grigoriev I."/>
            <person name="Quatrano R.S."/>
            <person name="Boore J.L."/>
        </authorList>
    </citation>
    <scope>NUCLEOTIDE SEQUENCE [LARGE SCALE GENOMIC DNA]</scope>
    <source>
        <strain evidence="12 13">cv. Gransden 2004</strain>
    </source>
</reference>
<dbReference type="PANTHER" id="PTHR42648:SF11">
    <property type="entry name" value="TRANSPOSON TY4-P GAG-POL POLYPROTEIN"/>
    <property type="match status" value="1"/>
</dbReference>
<dbReference type="GO" id="GO:0015074">
    <property type="term" value="P:DNA integration"/>
    <property type="evidence" value="ECO:0007669"/>
    <property type="project" value="UniProtKB-KW"/>
</dbReference>
<dbReference type="AlphaFoldDB" id="A0A2K1JDW7"/>
<dbReference type="GO" id="GO:0046872">
    <property type="term" value="F:metal ion binding"/>
    <property type="evidence" value="ECO:0007669"/>
    <property type="project" value="UniProtKB-KW"/>
</dbReference>
<dbReference type="GO" id="GO:0003887">
    <property type="term" value="F:DNA-directed DNA polymerase activity"/>
    <property type="evidence" value="ECO:0007669"/>
    <property type="project" value="UniProtKB-KW"/>
</dbReference>
<dbReference type="InterPro" id="IPR012337">
    <property type="entry name" value="RNaseH-like_sf"/>
</dbReference>
<evidence type="ECO:0000256" key="2">
    <source>
        <dbReference type="ARBA" id="ARBA00022723"/>
    </source>
</evidence>
<protein>
    <recommendedName>
        <fullName evidence="10">Integrase catalytic domain-containing protein</fullName>
    </recommendedName>
</protein>
<dbReference type="GO" id="GO:0003964">
    <property type="term" value="F:RNA-directed DNA polymerase activity"/>
    <property type="evidence" value="ECO:0007669"/>
    <property type="project" value="UniProtKB-KW"/>
</dbReference>
<evidence type="ECO:0000256" key="5">
    <source>
        <dbReference type="ARBA" id="ARBA00022842"/>
    </source>
</evidence>
<evidence type="ECO:0000313" key="12">
    <source>
        <dbReference type="EnsemblPlants" id="Pp3c15_20720V3.1"/>
    </source>
</evidence>
<dbReference type="Gene3D" id="3.30.420.10">
    <property type="entry name" value="Ribonuclease H-like superfamily/Ribonuclease H"/>
    <property type="match status" value="1"/>
</dbReference>
<keyword evidence="6" id="KW-0229">DNA integration</keyword>
<dbReference type="Gramene" id="Pp3c15_20720V3.1">
    <property type="protein sequence ID" value="Pp3c15_20720V3.1"/>
    <property type="gene ID" value="Pp3c15_20720"/>
</dbReference>
<dbReference type="SUPFAM" id="SSF53098">
    <property type="entry name" value="Ribonuclease H-like"/>
    <property type="match status" value="1"/>
</dbReference>
<organism evidence="11">
    <name type="scientific">Physcomitrium patens</name>
    <name type="common">Spreading-leaved earth moss</name>
    <name type="synonym">Physcomitrella patens</name>
    <dbReference type="NCBI Taxonomy" id="3218"/>
    <lineage>
        <taxon>Eukaryota</taxon>
        <taxon>Viridiplantae</taxon>
        <taxon>Streptophyta</taxon>
        <taxon>Embryophyta</taxon>
        <taxon>Bryophyta</taxon>
        <taxon>Bryophytina</taxon>
        <taxon>Bryopsida</taxon>
        <taxon>Funariidae</taxon>
        <taxon>Funariales</taxon>
        <taxon>Funariaceae</taxon>
        <taxon>Physcomitrium</taxon>
    </lineage>
</organism>
<keyword evidence="7" id="KW-0695">RNA-directed DNA polymerase</keyword>
<evidence type="ECO:0000313" key="11">
    <source>
        <dbReference type="EMBL" id="PNR39727.1"/>
    </source>
</evidence>
<evidence type="ECO:0000256" key="3">
    <source>
        <dbReference type="ARBA" id="ARBA00022759"/>
    </source>
</evidence>
<keyword evidence="8" id="KW-0548">Nucleotidyltransferase</keyword>
<feature type="domain" description="Integrase catalytic" evidence="10">
    <location>
        <begin position="169"/>
        <end position="299"/>
    </location>
</feature>
<evidence type="ECO:0000256" key="4">
    <source>
        <dbReference type="ARBA" id="ARBA00022801"/>
    </source>
</evidence>
<reference evidence="11 13" key="2">
    <citation type="journal article" date="2018" name="Plant J.">
        <title>The Physcomitrella patens chromosome-scale assembly reveals moss genome structure and evolution.</title>
        <authorList>
            <person name="Lang D."/>
            <person name="Ullrich K.K."/>
            <person name="Murat F."/>
            <person name="Fuchs J."/>
            <person name="Jenkins J."/>
            <person name="Haas F.B."/>
            <person name="Piednoel M."/>
            <person name="Gundlach H."/>
            <person name="Van Bel M."/>
            <person name="Meyberg R."/>
            <person name="Vives C."/>
            <person name="Morata J."/>
            <person name="Symeonidi A."/>
            <person name="Hiss M."/>
            <person name="Muchero W."/>
            <person name="Kamisugi Y."/>
            <person name="Saleh O."/>
            <person name="Blanc G."/>
            <person name="Decker E.L."/>
            <person name="van Gessel N."/>
            <person name="Grimwood J."/>
            <person name="Hayes R.D."/>
            <person name="Graham S.W."/>
            <person name="Gunter L.E."/>
            <person name="McDaniel S.F."/>
            <person name="Hoernstein S.N.W."/>
            <person name="Larsson A."/>
            <person name="Li F.W."/>
            <person name="Perroud P.F."/>
            <person name="Phillips J."/>
            <person name="Ranjan P."/>
            <person name="Rokshar D.S."/>
            <person name="Rothfels C.J."/>
            <person name="Schneider L."/>
            <person name="Shu S."/>
            <person name="Stevenson D.W."/>
            <person name="Thummler F."/>
            <person name="Tillich M."/>
            <person name="Villarreal Aguilar J.C."/>
            <person name="Widiez T."/>
            <person name="Wong G.K."/>
            <person name="Wymore A."/>
            <person name="Zhang Y."/>
            <person name="Zimmer A.D."/>
            <person name="Quatrano R.S."/>
            <person name="Mayer K.F.X."/>
            <person name="Goodstein D."/>
            <person name="Casacuberta J.M."/>
            <person name="Vandepoele K."/>
            <person name="Reski R."/>
            <person name="Cuming A.C."/>
            <person name="Tuskan G.A."/>
            <person name="Maumus F."/>
            <person name="Salse J."/>
            <person name="Schmutz J."/>
            <person name="Rensing S.A."/>
        </authorList>
    </citation>
    <scope>NUCLEOTIDE SEQUENCE [LARGE SCALE GENOMIC DNA]</scope>
    <source>
        <strain evidence="12 13">cv. Gransden 2004</strain>
    </source>
</reference>
<evidence type="ECO:0000313" key="13">
    <source>
        <dbReference type="Proteomes" id="UP000006727"/>
    </source>
</evidence>
<proteinExistence type="predicted"/>